<sequence>MKADSLSTRDEALEMFKESNELGENNGQPEGLKQWHSDDLSRIWRVLPIDEEERLEAIVSENVPIPPIVMVRVGRDRPIQRLRLDRHRICQETSGTFSDLFSLSTSSQSYPQPRIGTKRETNVSSKAKDNSRSNAVTIRSLYTRAIFIEM</sequence>
<evidence type="ECO:0000256" key="1">
    <source>
        <dbReference type="SAM" id="MobiDB-lite"/>
    </source>
</evidence>
<reference evidence="2 3" key="1">
    <citation type="journal article" date="2011" name="Science">
        <title>The ecoresponsive genome of Daphnia pulex.</title>
        <authorList>
            <person name="Colbourne J.K."/>
            <person name="Pfrender M.E."/>
            <person name="Gilbert D."/>
            <person name="Thomas W.K."/>
            <person name="Tucker A."/>
            <person name="Oakley T.H."/>
            <person name="Tokishita S."/>
            <person name="Aerts A."/>
            <person name="Arnold G.J."/>
            <person name="Basu M.K."/>
            <person name="Bauer D.J."/>
            <person name="Caceres C.E."/>
            <person name="Carmel L."/>
            <person name="Casola C."/>
            <person name="Choi J.H."/>
            <person name="Detter J.C."/>
            <person name="Dong Q."/>
            <person name="Dusheyko S."/>
            <person name="Eads B.D."/>
            <person name="Frohlich T."/>
            <person name="Geiler-Samerotte K.A."/>
            <person name="Gerlach D."/>
            <person name="Hatcher P."/>
            <person name="Jogdeo S."/>
            <person name="Krijgsveld J."/>
            <person name="Kriventseva E.V."/>
            <person name="Kultz D."/>
            <person name="Laforsch C."/>
            <person name="Lindquist E."/>
            <person name="Lopez J."/>
            <person name="Manak J.R."/>
            <person name="Muller J."/>
            <person name="Pangilinan J."/>
            <person name="Patwardhan R.P."/>
            <person name="Pitluck S."/>
            <person name="Pritham E.J."/>
            <person name="Rechtsteiner A."/>
            <person name="Rho M."/>
            <person name="Rogozin I.B."/>
            <person name="Sakarya O."/>
            <person name="Salamov A."/>
            <person name="Schaack S."/>
            <person name="Shapiro H."/>
            <person name="Shiga Y."/>
            <person name="Skalitzky C."/>
            <person name="Smith Z."/>
            <person name="Souvorov A."/>
            <person name="Sung W."/>
            <person name="Tang Z."/>
            <person name="Tsuchiya D."/>
            <person name="Tu H."/>
            <person name="Vos H."/>
            <person name="Wang M."/>
            <person name="Wolf Y.I."/>
            <person name="Yamagata H."/>
            <person name="Yamada T."/>
            <person name="Ye Y."/>
            <person name="Shaw J.R."/>
            <person name="Andrews J."/>
            <person name="Crease T.J."/>
            <person name="Tang H."/>
            <person name="Lucas S.M."/>
            <person name="Robertson H.M."/>
            <person name="Bork P."/>
            <person name="Koonin E.V."/>
            <person name="Zdobnov E.M."/>
            <person name="Grigoriev I.V."/>
            <person name="Lynch M."/>
            <person name="Boore J.L."/>
        </authorList>
    </citation>
    <scope>NUCLEOTIDE SEQUENCE [LARGE SCALE GENOMIC DNA]</scope>
</reference>
<dbReference type="AlphaFoldDB" id="E9H962"/>
<organism evidence="2 3">
    <name type="scientific">Daphnia pulex</name>
    <name type="common">Water flea</name>
    <dbReference type="NCBI Taxonomy" id="6669"/>
    <lineage>
        <taxon>Eukaryota</taxon>
        <taxon>Metazoa</taxon>
        <taxon>Ecdysozoa</taxon>
        <taxon>Arthropoda</taxon>
        <taxon>Crustacea</taxon>
        <taxon>Branchiopoda</taxon>
        <taxon>Diplostraca</taxon>
        <taxon>Cladocera</taxon>
        <taxon>Anomopoda</taxon>
        <taxon>Daphniidae</taxon>
        <taxon>Daphnia</taxon>
    </lineage>
</organism>
<feature type="compositionally biased region" description="Basic and acidic residues" evidence="1">
    <location>
        <begin position="1"/>
        <end position="20"/>
    </location>
</feature>
<dbReference type="KEGG" id="dpx:DAPPUDRAFT_255430"/>
<name>E9H962_DAPPU</name>
<protein>
    <submittedName>
        <fullName evidence="2">Uncharacterized protein</fullName>
    </submittedName>
</protein>
<evidence type="ECO:0000313" key="2">
    <source>
        <dbReference type="EMBL" id="EFX71737.1"/>
    </source>
</evidence>
<accession>E9H962</accession>
<dbReference type="PhylomeDB" id="E9H962"/>
<keyword evidence="3" id="KW-1185">Reference proteome</keyword>
<feature type="region of interest" description="Disordered" evidence="1">
    <location>
        <begin position="104"/>
        <end position="124"/>
    </location>
</feature>
<evidence type="ECO:0000313" key="3">
    <source>
        <dbReference type="Proteomes" id="UP000000305"/>
    </source>
</evidence>
<gene>
    <name evidence="2" type="ORF">DAPPUDRAFT_255430</name>
</gene>
<dbReference type="HOGENOM" id="CLU_1742427_0_0_1"/>
<feature type="region of interest" description="Disordered" evidence="1">
    <location>
        <begin position="1"/>
        <end position="34"/>
    </location>
</feature>
<dbReference type="InParanoid" id="E9H962"/>
<proteinExistence type="predicted"/>
<dbReference type="EMBL" id="GL732607">
    <property type="protein sequence ID" value="EFX71737.1"/>
    <property type="molecule type" value="Genomic_DNA"/>
</dbReference>
<dbReference type="Proteomes" id="UP000000305">
    <property type="component" value="Unassembled WGS sequence"/>
</dbReference>